<evidence type="ECO:0000256" key="2">
    <source>
        <dbReference type="ARBA" id="ARBA00023015"/>
    </source>
</evidence>
<dbReference type="AlphaFoldDB" id="A0A0U3RAC6"/>
<dbReference type="Gene3D" id="1.10.10.10">
    <property type="entry name" value="Winged helix-like DNA-binding domain superfamily/Winged helix DNA-binding domain"/>
    <property type="match status" value="1"/>
</dbReference>
<keyword evidence="4" id="KW-0804">Transcription</keyword>
<dbReference type="InterPro" id="IPR036390">
    <property type="entry name" value="WH_DNA-bd_sf"/>
</dbReference>
<evidence type="ECO:0000313" key="7">
    <source>
        <dbReference type="Proteomes" id="UP000065151"/>
    </source>
</evidence>
<keyword evidence="2" id="KW-0805">Transcription regulation</keyword>
<dbReference type="PRINTS" id="PR00039">
    <property type="entry name" value="HTHLYSR"/>
</dbReference>
<dbReference type="PROSITE" id="PS50931">
    <property type="entry name" value="HTH_LYSR"/>
    <property type="match status" value="1"/>
</dbReference>
<organism evidence="6">
    <name type="scientific">Pseudarthrobacter sulfonivorans</name>
    <dbReference type="NCBI Taxonomy" id="121292"/>
    <lineage>
        <taxon>Bacteria</taxon>
        <taxon>Bacillati</taxon>
        <taxon>Actinomycetota</taxon>
        <taxon>Actinomycetes</taxon>
        <taxon>Micrococcales</taxon>
        <taxon>Micrococcaceae</taxon>
        <taxon>Pseudarthrobacter</taxon>
    </lineage>
</organism>
<dbReference type="Pfam" id="PF03466">
    <property type="entry name" value="LysR_substrate"/>
    <property type="match status" value="1"/>
</dbReference>
<dbReference type="GO" id="GO:0000976">
    <property type="term" value="F:transcription cis-regulatory region binding"/>
    <property type="evidence" value="ECO:0007669"/>
    <property type="project" value="TreeGrafter"/>
</dbReference>
<dbReference type="PANTHER" id="PTHR30126:SF91">
    <property type="entry name" value="LYSR FAMILY TRANSCRIPTIONAL REGULATOR"/>
    <property type="match status" value="1"/>
</dbReference>
<dbReference type="SUPFAM" id="SSF53850">
    <property type="entry name" value="Periplasmic binding protein-like II"/>
    <property type="match status" value="1"/>
</dbReference>
<keyword evidence="3" id="KW-0238">DNA-binding</keyword>
<dbReference type="FunFam" id="1.10.10.10:FF:000001">
    <property type="entry name" value="LysR family transcriptional regulator"/>
    <property type="match status" value="1"/>
</dbReference>
<dbReference type="GO" id="GO:0003700">
    <property type="term" value="F:DNA-binding transcription factor activity"/>
    <property type="evidence" value="ECO:0007669"/>
    <property type="project" value="InterPro"/>
</dbReference>
<dbReference type="InterPro" id="IPR036388">
    <property type="entry name" value="WH-like_DNA-bd_sf"/>
</dbReference>
<protein>
    <recommendedName>
        <fullName evidence="5">HTH lysR-type domain-containing protein</fullName>
    </recommendedName>
</protein>
<gene>
    <name evidence="6" type="ORF">AU252_13910</name>
</gene>
<dbReference type="CDD" id="cd05466">
    <property type="entry name" value="PBP2_LTTR_substrate"/>
    <property type="match status" value="1"/>
</dbReference>
<evidence type="ECO:0000256" key="4">
    <source>
        <dbReference type="ARBA" id="ARBA00023163"/>
    </source>
</evidence>
<dbReference type="PANTHER" id="PTHR30126">
    <property type="entry name" value="HTH-TYPE TRANSCRIPTIONAL REGULATOR"/>
    <property type="match status" value="1"/>
</dbReference>
<evidence type="ECO:0000313" key="6">
    <source>
        <dbReference type="EMBL" id="ALV42113.1"/>
    </source>
</evidence>
<dbReference type="Pfam" id="PF00126">
    <property type="entry name" value="HTH_1"/>
    <property type="match status" value="1"/>
</dbReference>
<dbReference type="Gene3D" id="3.40.190.290">
    <property type="match status" value="1"/>
</dbReference>
<dbReference type="STRING" id="121292.AU252_13910"/>
<evidence type="ECO:0000256" key="1">
    <source>
        <dbReference type="ARBA" id="ARBA00009437"/>
    </source>
</evidence>
<dbReference type="Proteomes" id="UP000065151">
    <property type="component" value="Chromosome"/>
</dbReference>
<dbReference type="SUPFAM" id="SSF46785">
    <property type="entry name" value="Winged helix' DNA-binding domain"/>
    <property type="match status" value="1"/>
</dbReference>
<proteinExistence type="inferred from homology"/>
<dbReference type="InterPro" id="IPR005119">
    <property type="entry name" value="LysR_subst-bd"/>
</dbReference>
<comment type="similarity">
    <text evidence="1">Belongs to the LysR transcriptional regulatory family.</text>
</comment>
<accession>A0A0U3RAC6</accession>
<name>A0A0U3RAC6_9MICC</name>
<dbReference type="InterPro" id="IPR000847">
    <property type="entry name" value="LysR_HTH_N"/>
</dbReference>
<sequence length="329" mass="35298">MCSTVRAQSFRADFMEGSTVQMTRQSNMNLRRLQYFLAVVDARTVTGAAESLHIAQPALGRQIKTLERELRLRLFEAQGNRLALTAAGRALVPMARRLMRETHGFEEAATALRTGCVQELVAATTSGSLRVFLAPFIATMGPDDPRIIPREVNHFDMTESLRNGCDFAISPALPDPVLRNIQLGRVPVRAYVSAGHEWALNGVAELPISSFAGVTAVLPSHHSASRHIIDAAVSRADMAFQGVTECDDGQTIVALAAAGHGVGFSTERPMYGAHAIIVREAGASDGNSNPLALPLHLTCTPGHFAEGVIAQIADRIRDFLALQGTVIAA</sequence>
<dbReference type="EMBL" id="CP013747">
    <property type="protein sequence ID" value="ALV42113.1"/>
    <property type="molecule type" value="Genomic_DNA"/>
</dbReference>
<evidence type="ECO:0000256" key="3">
    <source>
        <dbReference type="ARBA" id="ARBA00023125"/>
    </source>
</evidence>
<evidence type="ECO:0000259" key="5">
    <source>
        <dbReference type="PROSITE" id="PS50931"/>
    </source>
</evidence>
<reference evidence="6 7" key="1">
    <citation type="submission" date="2015-12" db="EMBL/GenBank/DDBJ databases">
        <authorList>
            <person name="Shamseldin A."/>
            <person name="Moawad H."/>
            <person name="Abd El-Rahim W.M."/>
            <person name="Sadowsky M.J."/>
        </authorList>
    </citation>
    <scope>NUCLEOTIDE SEQUENCE [LARGE SCALE GENOMIC DNA]</scope>
    <source>
        <strain evidence="6 7">Ar51</strain>
    </source>
</reference>
<dbReference type="KEGG" id="psul:AU252_13910"/>
<feature type="domain" description="HTH lysR-type" evidence="5">
    <location>
        <begin position="28"/>
        <end position="85"/>
    </location>
</feature>